<keyword evidence="6" id="KW-0378">Hydrolase</keyword>
<dbReference type="InterPro" id="IPR022641">
    <property type="entry name" value="CheR_N"/>
</dbReference>
<keyword evidence="7" id="KW-0175">Coiled coil</keyword>
<dbReference type="Pfam" id="PF13596">
    <property type="entry name" value="PAS_10"/>
    <property type="match status" value="1"/>
</dbReference>
<dbReference type="PROSITE" id="PS50109">
    <property type="entry name" value="HIS_KIN"/>
    <property type="match status" value="1"/>
</dbReference>
<comment type="caution">
    <text evidence="11">The sequence shown here is derived from an EMBL/GenBank/DDBJ whole genome shotgun (WGS) entry which is preliminary data.</text>
</comment>
<organism evidence="11 12">
    <name type="scientific">Magnetospirillum moscoviense</name>
    <dbReference type="NCBI Taxonomy" id="1437059"/>
    <lineage>
        <taxon>Bacteria</taxon>
        <taxon>Pseudomonadati</taxon>
        <taxon>Pseudomonadota</taxon>
        <taxon>Alphaproteobacteria</taxon>
        <taxon>Rhodospirillales</taxon>
        <taxon>Rhodospirillaceae</taxon>
        <taxon>Magnetospirillum</taxon>
    </lineage>
</organism>
<dbReference type="Gene3D" id="3.40.50.180">
    <property type="entry name" value="Methylesterase CheB, C-terminal domain"/>
    <property type="match status" value="1"/>
</dbReference>
<dbReference type="InterPro" id="IPR003661">
    <property type="entry name" value="HisK_dim/P_dom"/>
</dbReference>
<feature type="coiled-coil region" evidence="7">
    <location>
        <begin position="870"/>
        <end position="897"/>
    </location>
</feature>
<evidence type="ECO:0000256" key="4">
    <source>
        <dbReference type="ARBA" id="ARBA00022679"/>
    </source>
</evidence>
<keyword evidence="5" id="KW-0949">S-adenosyl-L-methionine</keyword>
<dbReference type="Gene3D" id="3.40.50.150">
    <property type="entry name" value="Vaccinia Virus protein VP39"/>
    <property type="match status" value="1"/>
</dbReference>
<dbReference type="OrthoDB" id="5287260at2"/>
<feature type="active site" evidence="6">
    <location>
        <position position="46"/>
    </location>
</feature>
<dbReference type="GO" id="GO:0005737">
    <property type="term" value="C:cytoplasm"/>
    <property type="evidence" value="ECO:0007669"/>
    <property type="project" value="InterPro"/>
</dbReference>
<dbReference type="InterPro" id="IPR036890">
    <property type="entry name" value="HATPase_C_sf"/>
</dbReference>
<dbReference type="Pfam" id="PF03705">
    <property type="entry name" value="CheR_N"/>
    <property type="match status" value="1"/>
</dbReference>
<dbReference type="SMART" id="SM00388">
    <property type="entry name" value="HisKA"/>
    <property type="match status" value="1"/>
</dbReference>
<feature type="coiled-coil region" evidence="7">
    <location>
        <begin position="666"/>
        <end position="739"/>
    </location>
</feature>
<dbReference type="InterPro" id="IPR022642">
    <property type="entry name" value="CheR_C"/>
</dbReference>
<dbReference type="EMBL" id="LWQU01000144">
    <property type="protein sequence ID" value="OAN49778.1"/>
    <property type="molecule type" value="Genomic_DNA"/>
</dbReference>
<evidence type="ECO:0000256" key="6">
    <source>
        <dbReference type="PROSITE-ProRule" id="PRU00050"/>
    </source>
</evidence>
<dbReference type="Gene3D" id="1.10.287.130">
    <property type="match status" value="1"/>
</dbReference>
<dbReference type="SUPFAM" id="SSF52738">
    <property type="entry name" value="Methylesterase CheB, C-terminal domain"/>
    <property type="match status" value="1"/>
</dbReference>
<dbReference type="Gene3D" id="3.30.565.10">
    <property type="entry name" value="Histidine kinase-like ATPase, C-terminal domain"/>
    <property type="match status" value="1"/>
</dbReference>
<dbReference type="InterPro" id="IPR000673">
    <property type="entry name" value="Sig_transdc_resp-reg_Me-estase"/>
</dbReference>
<evidence type="ECO:0000256" key="2">
    <source>
        <dbReference type="ARBA" id="ARBA00001541"/>
    </source>
</evidence>
<evidence type="ECO:0000256" key="5">
    <source>
        <dbReference type="ARBA" id="ARBA00022691"/>
    </source>
</evidence>
<dbReference type="GO" id="GO:0000156">
    <property type="term" value="F:phosphorelay response regulator activity"/>
    <property type="evidence" value="ECO:0007669"/>
    <property type="project" value="InterPro"/>
</dbReference>
<dbReference type="SUPFAM" id="SSF47757">
    <property type="entry name" value="Chemotaxis receptor methyltransferase CheR, N-terminal domain"/>
    <property type="match status" value="1"/>
</dbReference>
<dbReference type="Proteomes" id="UP000078543">
    <property type="component" value="Unassembled WGS sequence"/>
</dbReference>
<dbReference type="SUPFAM" id="SSF47384">
    <property type="entry name" value="Homodimeric domain of signal transducing histidine kinase"/>
    <property type="match status" value="1"/>
</dbReference>
<feature type="domain" description="CheB-type methylesterase" evidence="9">
    <location>
        <begin position="34"/>
        <end position="218"/>
    </location>
</feature>
<evidence type="ECO:0000313" key="12">
    <source>
        <dbReference type="Proteomes" id="UP000078543"/>
    </source>
</evidence>
<reference evidence="11 12" key="1">
    <citation type="submission" date="2016-04" db="EMBL/GenBank/DDBJ databases">
        <title>Draft genome sequence of freshwater magnetotactic bacteria Magnetospirillum marisnigri SP-1 and Magnetospirillum moscoviense BB-1.</title>
        <authorList>
            <person name="Koziaeva V."/>
            <person name="Dziuba M.V."/>
            <person name="Ivanov T.M."/>
            <person name="Kuznetsov B."/>
            <person name="Grouzdev D.S."/>
        </authorList>
    </citation>
    <scope>NUCLEOTIDE SEQUENCE [LARGE SCALE GENOMIC DNA]</scope>
    <source>
        <strain evidence="11 12">BB-1</strain>
    </source>
</reference>
<protein>
    <recommendedName>
        <fullName evidence="13">Protein-glutamate O-methyltransferase</fullName>
    </recommendedName>
</protein>
<evidence type="ECO:0000259" key="9">
    <source>
        <dbReference type="PROSITE" id="PS50122"/>
    </source>
</evidence>
<dbReference type="GO" id="GO:0000155">
    <property type="term" value="F:phosphorelay sensor kinase activity"/>
    <property type="evidence" value="ECO:0007669"/>
    <property type="project" value="InterPro"/>
</dbReference>
<dbReference type="InterPro" id="IPR003594">
    <property type="entry name" value="HATPase_dom"/>
</dbReference>
<dbReference type="PROSITE" id="PS50122">
    <property type="entry name" value="CHEB"/>
    <property type="match status" value="1"/>
</dbReference>
<keyword evidence="6" id="KW-0145">Chemotaxis</keyword>
<dbReference type="SMART" id="SM00387">
    <property type="entry name" value="HATPase_c"/>
    <property type="match status" value="1"/>
</dbReference>
<comment type="catalytic activity">
    <reaction evidence="2">
        <text>L-glutamyl-[protein] + S-adenosyl-L-methionine = [protein]-L-glutamate 5-O-methyl ester + S-adenosyl-L-homocysteine</text>
        <dbReference type="Rhea" id="RHEA:24452"/>
        <dbReference type="Rhea" id="RHEA-COMP:10208"/>
        <dbReference type="Rhea" id="RHEA-COMP:10311"/>
        <dbReference type="ChEBI" id="CHEBI:29973"/>
        <dbReference type="ChEBI" id="CHEBI:57856"/>
        <dbReference type="ChEBI" id="CHEBI:59789"/>
        <dbReference type="ChEBI" id="CHEBI:82795"/>
        <dbReference type="EC" id="2.1.1.80"/>
    </reaction>
</comment>
<dbReference type="GO" id="GO:0006935">
    <property type="term" value="P:chemotaxis"/>
    <property type="evidence" value="ECO:0007669"/>
    <property type="project" value="UniProtKB-UniRule"/>
</dbReference>
<dbReference type="SUPFAM" id="SSF53335">
    <property type="entry name" value="S-adenosyl-L-methionine-dependent methyltransferases"/>
    <property type="match status" value="1"/>
</dbReference>
<dbReference type="GO" id="GO:0008983">
    <property type="term" value="F:protein-glutamate O-methyltransferase activity"/>
    <property type="evidence" value="ECO:0007669"/>
    <property type="project" value="UniProtKB-EC"/>
</dbReference>
<dbReference type="InterPro" id="IPR036097">
    <property type="entry name" value="HisK_dim/P_sf"/>
</dbReference>
<dbReference type="InterPro" id="IPR005467">
    <property type="entry name" value="His_kinase_dom"/>
</dbReference>
<dbReference type="InterPro" id="IPR036804">
    <property type="entry name" value="CheR_N_sf"/>
</dbReference>
<feature type="active site" evidence="6">
    <location>
        <position position="165"/>
    </location>
</feature>
<evidence type="ECO:0000313" key="11">
    <source>
        <dbReference type="EMBL" id="OAN49778.1"/>
    </source>
</evidence>
<feature type="active site" evidence="6">
    <location>
        <position position="73"/>
    </location>
</feature>
<dbReference type="Pfam" id="PF01339">
    <property type="entry name" value="CheB_methylest"/>
    <property type="match status" value="1"/>
</dbReference>
<dbReference type="PRINTS" id="PR00996">
    <property type="entry name" value="CHERMTFRASE"/>
</dbReference>
<dbReference type="Pfam" id="PF01739">
    <property type="entry name" value="CheR"/>
    <property type="match status" value="1"/>
</dbReference>
<dbReference type="Pfam" id="PF02518">
    <property type="entry name" value="HATPase_c"/>
    <property type="match status" value="1"/>
</dbReference>
<dbReference type="CDD" id="cd16434">
    <property type="entry name" value="CheB-CheR_fusion"/>
    <property type="match status" value="1"/>
</dbReference>
<dbReference type="AlphaFoldDB" id="A0A178MNS3"/>
<dbReference type="InterPro" id="IPR029063">
    <property type="entry name" value="SAM-dependent_MTases_sf"/>
</dbReference>
<dbReference type="GO" id="GO:0008984">
    <property type="term" value="F:protein-glutamate methylesterase activity"/>
    <property type="evidence" value="ECO:0007669"/>
    <property type="project" value="InterPro"/>
</dbReference>
<dbReference type="Gene3D" id="3.30.450.20">
    <property type="entry name" value="PAS domain"/>
    <property type="match status" value="1"/>
</dbReference>
<evidence type="ECO:0000256" key="7">
    <source>
        <dbReference type="SAM" id="Coils"/>
    </source>
</evidence>
<evidence type="ECO:0000259" key="10">
    <source>
        <dbReference type="PROSITE" id="PS50123"/>
    </source>
</evidence>
<evidence type="ECO:0008006" key="13">
    <source>
        <dbReference type="Google" id="ProtNLM"/>
    </source>
</evidence>
<dbReference type="PANTHER" id="PTHR24422">
    <property type="entry name" value="CHEMOTAXIS PROTEIN METHYLTRANSFERASE"/>
    <property type="match status" value="1"/>
</dbReference>
<accession>A0A178MNS3</accession>
<dbReference type="InterPro" id="IPR035909">
    <property type="entry name" value="CheB_C"/>
</dbReference>
<dbReference type="STRING" id="1437059.A6A05_13185"/>
<feature type="domain" description="Histidine kinase" evidence="8">
    <location>
        <begin position="897"/>
        <end position="1118"/>
    </location>
</feature>
<dbReference type="GO" id="GO:0032259">
    <property type="term" value="P:methylation"/>
    <property type="evidence" value="ECO:0007669"/>
    <property type="project" value="UniProtKB-KW"/>
</dbReference>
<feature type="domain" description="CheR-type methyltransferase" evidence="10">
    <location>
        <begin position="228"/>
        <end position="499"/>
    </location>
</feature>
<proteinExistence type="predicted"/>
<evidence type="ECO:0000256" key="1">
    <source>
        <dbReference type="ARBA" id="ARBA00000085"/>
    </source>
</evidence>
<keyword evidence="12" id="KW-1185">Reference proteome</keyword>
<dbReference type="Pfam" id="PF00512">
    <property type="entry name" value="HisKA"/>
    <property type="match status" value="1"/>
</dbReference>
<dbReference type="SUPFAM" id="SSF57997">
    <property type="entry name" value="Tropomyosin"/>
    <property type="match status" value="1"/>
</dbReference>
<sequence>MARKPSAQSSALNETSIGAEPDAVVEVSKKTRARRSNLYVVGVGASAGGLEALRPFVANLPFAVNMAYVIVQHLSPAYRSMMVQLLARETKLPVEEIKDGTVLVANTIYITPPNKDVRVKNSTLWLREPSAPLGPKPSVDVFFASLAEDRGQHAIGVILSGTGSDGAHGMRAIKASGGLTVAQEPETAKYDGMPKAAIDSGCVDQTLPPDGIGPELASISRFPRPVVSQKSEETKTQDTVNEIFLLVRKRTEVDFSQYKLNTVRRRLERRMAANRIETLDSYLDFVQRNPTELDLLCKDILISVTSFFRDTKAFEDIKVTLAELLATKRPGDSIRIWVPACATGEEAYTFAMMLTDLLGDGAKSYKIQVFATDIDMDAMRHARKGTYSATAVEGLDRGYVSKYFDAMGQNYQIKKPIREMVVFARQDLIKDPPFVKIDVVSCRNVLIYFNSDLQDRIFQVFHYAINPEGHLFLGKSESVGHCTDLFRSIKTTSKIFQKRMGSPRSSNPVFGAFRLKVSESAETMLPVGGASIESIVRDGFVKSCMPASVAINENLDILFYHGDVDSFVRFPQGRPNQNLGKLIADDFRIDLRGLVHRARESKAMVMGSKRSLRVREGDIIARLVVRPLLSDAGSEGLFLVSCEKVEAVVEGAPVEAALPPGGETRLNELEQELTATREHLQTVVEELETSNEELQALNEEMQAANEELQSSNEELETSNEELQSTNEELTTVNEELQVRTSDLGAANADLQNIQNNVGFPMLVVDKGLRITRFTHQAARLFGLLPSDAGQLITAVPSQFHIKDLRNLLMTVVSSGLSHEDIIEAEGCIYRMGIVPYRDLREQTAGAILTFIDETALRTTQKSLEDTVVSLRSTQDELREAKEIAESANRAKSEFLANMSHELRTPLNAVLGFAQIMADEMWGEIGNERYKEYVGIIVNSGQHLLSLIGQVLEMSVIEAGRATIRESSVNLIDVITSSIRLLSSQAEESNVKMTAFVPEELPLLRGDITAIQRVLINLLGNSLKFTKSGDSITLTATQDQSGVTICVKDTGIGISPADLDRVLMPFEQGGQRVLRKESEGVGLGLPISKSLMELHNGTLTIDSIEGKGTTACIHFPGSRVIAISDAAV</sequence>
<name>A0A178MNS3_9PROT</name>
<keyword evidence="3" id="KW-0489">Methyltransferase</keyword>
<dbReference type="CDD" id="cd00082">
    <property type="entry name" value="HisKA"/>
    <property type="match status" value="1"/>
</dbReference>
<evidence type="ECO:0000259" key="8">
    <source>
        <dbReference type="PROSITE" id="PS50109"/>
    </source>
</evidence>
<gene>
    <name evidence="11" type="ORF">A6A05_13185</name>
</gene>
<dbReference type="PROSITE" id="PS50123">
    <property type="entry name" value="CHER"/>
    <property type="match status" value="1"/>
</dbReference>
<dbReference type="SMART" id="SM00138">
    <property type="entry name" value="MeTrc"/>
    <property type="match status" value="1"/>
</dbReference>
<keyword evidence="4" id="KW-0808">Transferase</keyword>
<dbReference type="Gene3D" id="1.10.155.10">
    <property type="entry name" value="Chemotaxis receptor methyltransferase CheR, N-terminal domain"/>
    <property type="match status" value="1"/>
</dbReference>
<evidence type="ECO:0000256" key="3">
    <source>
        <dbReference type="ARBA" id="ARBA00022603"/>
    </source>
</evidence>
<dbReference type="RefSeq" id="WP_068501270.1">
    <property type="nucleotide sequence ID" value="NZ_LWQU01000144.1"/>
</dbReference>
<comment type="catalytic activity">
    <reaction evidence="1">
        <text>ATP + protein L-histidine = ADP + protein N-phospho-L-histidine.</text>
        <dbReference type="EC" id="2.7.13.3"/>
    </reaction>
</comment>
<dbReference type="SUPFAM" id="SSF55874">
    <property type="entry name" value="ATPase domain of HSP90 chaperone/DNA topoisomerase II/histidine kinase"/>
    <property type="match status" value="1"/>
</dbReference>
<dbReference type="InterPro" id="IPR050903">
    <property type="entry name" value="Bact_Chemotaxis_MeTrfase"/>
</dbReference>
<dbReference type="InterPro" id="IPR000780">
    <property type="entry name" value="CheR_MeTrfase"/>
</dbReference>